<evidence type="ECO:0000259" key="3">
    <source>
        <dbReference type="PROSITE" id="PS50158"/>
    </source>
</evidence>
<dbReference type="SUPFAM" id="SSF47353">
    <property type="entry name" value="Retrovirus capsid dimerization domain-like"/>
    <property type="match status" value="1"/>
</dbReference>
<sequence>MAALLDDLKAQGRSLGLDGTDLSKFVLEQQQIAREDRARERDLEKARIDAEAEKTRLDHELQMRRLQNGESSPHLQAAAAERPERPKLPVYKDGDDITSFFVRFERIASLLQVEEDTYAVRLGSLLTGRAVDMYASLSPVTTGDYAALKKALLACFCKTSEGYRQDFRTARLTTEDTYEQFSVRLGRLLDFWMESCNIPKTYEAVRRFILMDQFMSSLTPDLRLYVKEKNVSTLNEMVQLAHNWAMAHKLHGKKPTSGKFRETRLPEAAERRSELAAERSAVPNSNLKCHACGESGHLKRRCPRNPAAYISGRAPAPQFPTRPDWRGPNSVNFSIARLSSLQLPEIATQKYLCAGSVNGTHVTDILRDTGCTCVIVSTNLIPNRDLTESRNVPVYDYFGEKTLFPVPLLEPRQGEAGRCTHWWCLQYNRWM</sequence>
<keyword evidence="1" id="KW-0479">Metal-binding</keyword>
<dbReference type="OrthoDB" id="6355569at2759"/>
<accession>A0A6A0GSK7</accession>
<keyword evidence="1" id="KW-0862">Zinc</keyword>
<dbReference type="PANTHER" id="PTHR46888">
    <property type="entry name" value="ZINC KNUCKLE DOMAINCONTAINING PROTEIN-RELATED"/>
    <property type="match status" value="1"/>
</dbReference>
<dbReference type="Proteomes" id="UP000711488">
    <property type="component" value="Unassembled WGS sequence"/>
</dbReference>
<feature type="domain" description="CCHC-type" evidence="3">
    <location>
        <begin position="288"/>
        <end position="304"/>
    </location>
</feature>
<reference evidence="4" key="1">
    <citation type="submission" date="2014-08" db="EMBL/GenBank/DDBJ databases">
        <authorList>
            <person name="Murali S."/>
            <person name="Richards S."/>
            <person name="Bandaranaike D."/>
            <person name="Bellair M."/>
            <person name="Blankenburg K."/>
            <person name="Chao H."/>
            <person name="Dinh H."/>
            <person name="Doddapaneni H."/>
            <person name="Dugan-Rocha S."/>
            <person name="Elkadiri S."/>
            <person name="Gnanaolivu R."/>
            <person name="Hughes D."/>
            <person name="Lee S."/>
            <person name="Li M."/>
            <person name="Ming W."/>
            <person name="Munidasa M."/>
            <person name="Muniz J."/>
            <person name="Nguyen L."/>
            <person name="Osuji N."/>
            <person name="Pu L.-L."/>
            <person name="Puazo M."/>
            <person name="Skinner E."/>
            <person name="Qu C."/>
            <person name="Quiroz J."/>
            <person name="Raj R."/>
            <person name="Weissenberger G."/>
            <person name="Xin Y."/>
            <person name="Zou X."/>
            <person name="Han Y."/>
            <person name="Worley K."/>
            <person name="Muzny D."/>
            <person name="Gibbs R."/>
        </authorList>
    </citation>
    <scope>NUCLEOTIDE SEQUENCE</scope>
    <source>
        <strain evidence="4">HAZT.00-mixed</strain>
        <tissue evidence="4">Whole organism</tissue>
    </source>
</reference>
<dbReference type="EMBL" id="JQDR03015380">
    <property type="protein sequence ID" value="KAA0186772.1"/>
    <property type="molecule type" value="Genomic_DNA"/>
</dbReference>
<feature type="region of interest" description="Disordered" evidence="2">
    <location>
        <begin position="65"/>
        <end position="88"/>
    </location>
</feature>
<dbReference type="GO" id="GO:0008270">
    <property type="term" value="F:zinc ion binding"/>
    <property type="evidence" value="ECO:0007669"/>
    <property type="project" value="UniProtKB-KW"/>
</dbReference>
<dbReference type="GO" id="GO:0003676">
    <property type="term" value="F:nucleic acid binding"/>
    <property type="evidence" value="ECO:0007669"/>
    <property type="project" value="InterPro"/>
</dbReference>
<dbReference type="InterPro" id="IPR003309">
    <property type="entry name" value="SCAN_dom"/>
</dbReference>
<reference evidence="4" key="3">
    <citation type="submission" date="2019-06" db="EMBL/GenBank/DDBJ databases">
        <authorList>
            <person name="Poynton C."/>
            <person name="Hasenbein S."/>
            <person name="Benoit J.B."/>
            <person name="Sepulveda M.S."/>
            <person name="Poelchau M.F."/>
            <person name="Murali S.C."/>
            <person name="Chen S."/>
            <person name="Glastad K.M."/>
            <person name="Werren J.H."/>
            <person name="Vineis J.H."/>
            <person name="Bowen J.L."/>
            <person name="Friedrich M."/>
            <person name="Jones J."/>
            <person name="Robertson H.M."/>
            <person name="Feyereisen R."/>
            <person name="Mechler-Hickson A."/>
            <person name="Mathers N."/>
            <person name="Lee C.E."/>
            <person name="Colbourne J.K."/>
            <person name="Biales A."/>
            <person name="Johnston J.S."/>
            <person name="Wellborn G.A."/>
            <person name="Rosendale A.J."/>
            <person name="Cridge A.G."/>
            <person name="Munoz-Torres M.C."/>
            <person name="Bain P.A."/>
            <person name="Manny A.R."/>
            <person name="Major K.M."/>
            <person name="Lambert F.N."/>
            <person name="Vulpe C.D."/>
            <person name="Tuck P."/>
            <person name="Blalock B.J."/>
            <person name="Lin Y.-Y."/>
            <person name="Smith M.E."/>
            <person name="Ochoa-Acuna H."/>
            <person name="Chen M.-J.M."/>
            <person name="Childers C.P."/>
            <person name="Qu J."/>
            <person name="Dugan S."/>
            <person name="Lee S.L."/>
            <person name="Chao H."/>
            <person name="Dinh H."/>
            <person name="Han Y."/>
            <person name="Doddapaneni H."/>
            <person name="Worley K.C."/>
            <person name="Muzny D.M."/>
            <person name="Gibbs R.A."/>
            <person name="Richards S."/>
        </authorList>
    </citation>
    <scope>NUCLEOTIDE SEQUENCE</scope>
    <source>
        <strain evidence="4">HAZT.00-mixed</strain>
        <tissue evidence="4">Whole organism</tissue>
    </source>
</reference>
<keyword evidence="1" id="KW-0863">Zinc-finger</keyword>
<dbReference type="AlphaFoldDB" id="A0A6A0GSK7"/>
<dbReference type="PANTHER" id="PTHR46888:SF1">
    <property type="entry name" value="RIBONUCLEASE H"/>
    <property type="match status" value="1"/>
</dbReference>
<dbReference type="InterPro" id="IPR036875">
    <property type="entry name" value="Znf_CCHC_sf"/>
</dbReference>
<comment type="caution">
    <text evidence="4">The sequence shown here is derived from an EMBL/GenBank/DDBJ whole genome shotgun (WGS) entry which is preliminary data.</text>
</comment>
<evidence type="ECO:0000256" key="2">
    <source>
        <dbReference type="SAM" id="MobiDB-lite"/>
    </source>
</evidence>
<dbReference type="PROSITE" id="PS50158">
    <property type="entry name" value="ZF_CCHC"/>
    <property type="match status" value="1"/>
</dbReference>
<dbReference type="SUPFAM" id="SSF57756">
    <property type="entry name" value="Retrovirus zinc finger-like domains"/>
    <property type="match status" value="1"/>
</dbReference>
<protein>
    <recommendedName>
        <fullName evidence="3">CCHC-type domain-containing protein</fullName>
    </recommendedName>
</protein>
<dbReference type="Pfam" id="PF02023">
    <property type="entry name" value="SCAN"/>
    <property type="match status" value="1"/>
</dbReference>
<dbReference type="Gene3D" id="1.10.4020.10">
    <property type="entry name" value="DNA breaking-rejoining enzymes"/>
    <property type="match status" value="1"/>
</dbReference>
<dbReference type="Gene3D" id="4.10.60.10">
    <property type="entry name" value="Zinc finger, CCHC-type"/>
    <property type="match status" value="1"/>
</dbReference>
<dbReference type="InterPro" id="IPR001878">
    <property type="entry name" value="Znf_CCHC"/>
</dbReference>
<proteinExistence type="predicted"/>
<organism evidence="4">
    <name type="scientific">Hyalella azteca</name>
    <name type="common">Amphipod</name>
    <dbReference type="NCBI Taxonomy" id="294128"/>
    <lineage>
        <taxon>Eukaryota</taxon>
        <taxon>Metazoa</taxon>
        <taxon>Ecdysozoa</taxon>
        <taxon>Arthropoda</taxon>
        <taxon>Crustacea</taxon>
        <taxon>Multicrustacea</taxon>
        <taxon>Malacostraca</taxon>
        <taxon>Eumalacostraca</taxon>
        <taxon>Peracarida</taxon>
        <taxon>Amphipoda</taxon>
        <taxon>Senticaudata</taxon>
        <taxon>Talitrida</taxon>
        <taxon>Talitroidea</taxon>
        <taxon>Hyalellidae</taxon>
        <taxon>Hyalella</taxon>
    </lineage>
</organism>
<gene>
    <name evidence="4" type="ORF">HAZT_HAZT006895</name>
</gene>
<name>A0A6A0GSK7_HYAAZ</name>
<evidence type="ECO:0000256" key="1">
    <source>
        <dbReference type="PROSITE-ProRule" id="PRU00047"/>
    </source>
</evidence>
<evidence type="ECO:0000313" key="4">
    <source>
        <dbReference type="EMBL" id="KAA0186772.1"/>
    </source>
</evidence>
<dbReference type="Pfam" id="PF00098">
    <property type="entry name" value="zf-CCHC"/>
    <property type="match status" value="1"/>
</dbReference>
<dbReference type="InterPro" id="IPR038269">
    <property type="entry name" value="SCAN_sf"/>
</dbReference>
<reference evidence="4" key="2">
    <citation type="journal article" date="2018" name="Environ. Sci. Technol.">
        <title>The Toxicogenome of Hyalella azteca: A Model for Sediment Ecotoxicology and Evolutionary Toxicology.</title>
        <authorList>
            <person name="Poynton H.C."/>
            <person name="Hasenbein S."/>
            <person name="Benoit J.B."/>
            <person name="Sepulveda M.S."/>
            <person name="Poelchau M.F."/>
            <person name="Hughes D.S.T."/>
            <person name="Murali S.C."/>
            <person name="Chen S."/>
            <person name="Glastad K.M."/>
            <person name="Goodisman M.A.D."/>
            <person name="Werren J.H."/>
            <person name="Vineis J.H."/>
            <person name="Bowen J.L."/>
            <person name="Friedrich M."/>
            <person name="Jones J."/>
            <person name="Robertson H.M."/>
            <person name="Feyereisen R."/>
            <person name="Mechler-Hickson A."/>
            <person name="Mathers N."/>
            <person name="Lee C.E."/>
            <person name="Colbourne J.K."/>
            <person name="Biales A."/>
            <person name="Johnston J.S."/>
            <person name="Wellborn G.A."/>
            <person name="Rosendale A.J."/>
            <person name="Cridge A.G."/>
            <person name="Munoz-Torres M.C."/>
            <person name="Bain P.A."/>
            <person name="Manny A.R."/>
            <person name="Major K.M."/>
            <person name="Lambert F.N."/>
            <person name="Vulpe C.D."/>
            <person name="Tuck P."/>
            <person name="Blalock B.J."/>
            <person name="Lin Y.Y."/>
            <person name="Smith M.E."/>
            <person name="Ochoa-Acuna H."/>
            <person name="Chen M.M."/>
            <person name="Childers C.P."/>
            <person name="Qu J."/>
            <person name="Dugan S."/>
            <person name="Lee S.L."/>
            <person name="Chao H."/>
            <person name="Dinh H."/>
            <person name="Han Y."/>
            <person name="Doddapaneni H."/>
            <person name="Worley K.C."/>
            <person name="Muzny D.M."/>
            <person name="Gibbs R.A."/>
            <person name="Richards S."/>
        </authorList>
    </citation>
    <scope>NUCLEOTIDE SEQUENCE</scope>
    <source>
        <strain evidence="4">HAZT.00-mixed</strain>
        <tissue evidence="4">Whole organism</tissue>
    </source>
</reference>